<dbReference type="EMBL" id="CAJVPV010000949">
    <property type="protein sequence ID" value="CAG8480771.1"/>
    <property type="molecule type" value="Genomic_DNA"/>
</dbReference>
<dbReference type="Proteomes" id="UP000789342">
    <property type="component" value="Unassembled WGS sequence"/>
</dbReference>
<comment type="caution">
    <text evidence="1">The sequence shown here is derived from an EMBL/GenBank/DDBJ whole genome shotgun (WGS) entry which is preliminary data.</text>
</comment>
<dbReference type="AlphaFoldDB" id="A0A9N8WDM6"/>
<accession>A0A9N8WDM6</accession>
<protein>
    <submittedName>
        <fullName evidence="1">121_t:CDS:1</fullName>
    </submittedName>
</protein>
<reference evidence="1" key="1">
    <citation type="submission" date="2021-06" db="EMBL/GenBank/DDBJ databases">
        <authorList>
            <person name="Kallberg Y."/>
            <person name="Tangrot J."/>
            <person name="Rosling A."/>
        </authorList>
    </citation>
    <scope>NUCLEOTIDE SEQUENCE</scope>
    <source>
        <strain evidence="1">CL551</strain>
    </source>
</reference>
<sequence length="135" mass="16088">MRKNYEKSLNGNAPTRRKKTGWIGSIFQKSLATHSISLYALTTSHSYTRYRNYLKKEVWLPYGNGKRQIPFTSDHVTLIMNETWKNVDNKNRWRRIANIINKQFPLQVDCTPNQVKNKYNTTFRKLRRLSNFAIF</sequence>
<keyword evidence="2" id="KW-1185">Reference proteome</keyword>
<proteinExistence type="predicted"/>
<evidence type="ECO:0000313" key="1">
    <source>
        <dbReference type="EMBL" id="CAG8480771.1"/>
    </source>
</evidence>
<organism evidence="1 2">
    <name type="scientific">Acaulospora morrowiae</name>
    <dbReference type="NCBI Taxonomy" id="94023"/>
    <lineage>
        <taxon>Eukaryota</taxon>
        <taxon>Fungi</taxon>
        <taxon>Fungi incertae sedis</taxon>
        <taxon>Mucoromycota</taxon>
        <taxon>Glomeromycotina</taxon>
        <taxon>Glomeromycetes</taxon>
        <taxon>Diversisporales</taxon>
        <taxon>Acaulosporaceae</taxon>
        <taxon>Acaulospora</taxon>
    </lineage>
</organism>
<gene>
    <name evidence="1" type="ORF">AMORRO_LOCUS2296</name>
</gene>
<name>A0A9N8WDM6_9GLOM</name>
<evidence type="ECO:0000313" key="2">
    <source>
        <dbReference type="Proteomes" id="UP000789342"/>
    </source>
</evidence>